<reference evidence="2 3" key="1">
    <citation type="submission" date="2016-11" db="EMBL/GenBank/DDBJ databases">
        <title>The macronuclear genome of Stentor coeruleus: a giant cell with tiny introns.</title>
        <authorList>
            <person name="Slabodnick M."/>
            <person name="Ruby J.G."/>
            <person name="Reiff S.B."/>
            <person name="Swart E.C."/>
            <person name="Gosai S."/>
            <person name="Prabakaran S."/>
            <person name="Witkowska E."/>
            <person name="Larue G.E."/>
            <person name="Fisher S."/>
            <person name="Freeman R.M."/>
            <person name="Gunawardena J."/>
            <person name="Chu W."/>
            <person name="Stover N.A."/>
            <person name="Gregory B.D."/>
            <person name="Nowacki M."/>
            <person name="Derisi J."/>
            <person name="Roy S.W."/>
            <person name="Marshall W.F."/>
            <person name="Sood P."/>
        </authorList>
    </citation>
    <scope>NUCLEOTIDE SEQUENCE [LARGE SCALE GENOMIC DNA]</scope>
    <source>
        <strain evidence="2">WM001</strain>
    </source>
</reference>
<feature type="region of interest" description="Disordered" evidence="1">
    <location>
        <begin position="166"/>
        <end position="186"/>
    </location>
</feature>
<comment type="caution">
    <text evidence="2">The sequence shown here is derived from an EMBL/GenBank/DDBJ whole genome shotgun (WGS) entry which is preliminary data.</text>
</comment>
<evidence type="ECO:0000313" key="2">
    <source>
        <dbReference type="EMBL" id="OMJ65413.1"/>
    </source>
</evidence>
<gene>
    <name evidence="2" type="ORF">SteCoe_38269</name>
</gene>
<keyword evidence="3" id="KW-1185">Reference proteome</keyword>
<dbReference type="Proteomes" id="UP000187209">
    <property type="component" value="Unassembled WGS sequence"/>
</dbReference>
<evidence type="ECO:0000313" key="3">
    <source>
        <dbReference type="Proteomes" id="UP000187209"/>
    </source>
</evidence>
<name>A0A1R2ALJ8_9CILI</name>
<evidence type="ECO:0000256" key="1">
    <source>
        <dbReference type="SAM" id="MobiDB-lite"/>
    </source>
</evidence>
<accession>A0A1R2ALJ8</accession>
<dbReference type="EMBL" id="MPUH01002156">
    <property type="protein sequence ID" value="OMJ65413.1"/>
    <property type="molecule type" value="Genomic_DNA"/>
</dbReference>
<proteinExistence type="predicted"/>
<organism evidence="2 3">
    <name type="scientific">Stentor coeruleus</name>
    <dbReference type="NCBI Taxonomy" id="5963"/>
    <lineage>
        <taxon>Eukaryota</taxon>
        <taxon>Sar</taxon>
        <taxon>Alveolata</taxon>
        <taxon>Ciliophora</taxon>
        <taxon>Postciliodesmatophora</taxon>
        <taxon>Heterotrichea</taxon>
        <taxon>Heterotrichida</taxon>
        <taxon>Stentoridae</taxon>
        <taxon>Stentor</taxon>
    </lineage>
</organism>
<dbReference type="AlphaFoldDB" id="A0A1R2ALJ8"/>
<sequence length="202" mass="23247">MRASINKKHLIIDTSEFIRSENKERSPGFSSSLLFSPEERTSTILRSTPTKSIFLNFVSNFLSGEHKKHKSRPAKTLNSTPCISNAPSIPEFSRTFRSKLPFTPKESINLSKKPKERRFLAFPSLRPNSNLNAFLEKEKIRITASQSERILVNKLGIADENKNKGKFELKKKQKKSKSKKRKLKNLQRKASWVIDNKLKPYS</sequence>
<feature type="compositionally biased region" description="Basic residues" evidence="1">
    <location>
        <begin position="171"/>
        <end position="186"/>
    </location>
</feature>
<protein>
    <submittedName>
        <fullName evidence="2">Uncharacterized protein</fullName>
    </submittedName>
</protein>